<dbReference type="Proteomes" id="UP000835052">
    <property type="component" value="Unassembled WGS sequence"/>
</dbReference>
<dbReference type="Gene3D" id="2.30.30.140">
    <property type="match status" value="1"/>
</dbReference>
<comment type="caution">
    <text evidence="2">The sequence shown here is derived from an EMBL/GenBank/DDBJ whole genome shotgun (WGS) entry which is preliminary data.</text>
</comment>
<dbReference type="Gene3D" id="2.40.50.90">
    <property type="match status" value="1"/>
</dbReference>
<proteinExistence type="predicted"/>
<gene>
    <name evidence="2" type="ORF">CAUJ_LOCUS3047</name>
</gene>
<evidence type="ECO:0000313" key="3">
    <source>
        <dbReference type="Proteomes" id="UP000835052"/>
    </source>
</evidence>
<evidence type="ECO:0000259" key="1">
    <source>
        <dbReference type="Pfam" id="PF00567"/>
    </source>
</evidence>
<dbReference type="InterPro" id="IPR002999">
    <property type="entry name" value="Tudor"/>
</dbReference>
<evidence type="ECO:0000313" key="2">
    <source>
        <dbReference type="EMBL" id="CAD6187128.1"/>
    </source>
</evidence>
<organism evidence="2 3">
    <name type="scientific">Caenorhabditis auriculariae</name>
    <dbReference type="NCBI Taxonomy" id="2777116"/>
    <lineage>
        <taxon>Eukaryota</taxon>
        <taxon>Metazoa</taxon>
        <taxon>Ecdysozoa</taxon>
        <taxon>Nematoda</taxon>
        <taxon>Chromadorea</taxon>
        <taxon>Rhabditida</taxon>
        <taxon>Rhabditina</taxon>
        <taxon>Rhabditomorpha</taxon>
        <taxon>Rhabditoidea</taxon>
        <taxon>Rhabditidae</taxon>
        <taxon>Peloderinae</taxon>
        <taxon>Caenorhabditis</taxon>
    </lineage>
</organism>
<dbReference type="GO" id="GO:0005737">
    <property type="term" value="C:cytoplasm"/>
    <property type="evidence" value="ECO:0007669"/>
    <property type="project" value="UniProtKB-ARBA"/>
</dbReference>
<dbReference type="SUPFAM" id="SSF63748">
    <property type="entry name" value="Tudor/PWWP/MBT"/>
    <property type="match status" value="1"/>
</dbReference>
<protein>
    <recommendedName>
        <fullName evidence="1">Tudor domain-containing protein</fullName>
    </recommendedName>
</protein>
<dbReference type="EMBL" id="CAJGYM010000006">
    <property type="protein sequence ID" value="CAD6187128.1"/>
    <property type="molecule type" value="Genomic_DNA"/>
</dbReference>
<dbReference type="InterPro" id="IPR035437">
    <property type="entry name" value="SNase_OB-fold_sf"/>
</dbReference>
<name>A0A8S1GX43_9PELO</name>
<dbReference type="AlphaFoldDB" id="A0A8S1GX43"/>
<sequence>MSGISWTRCIGEDEKCYVSESDFWVEIVAFARFLRGLEKTEIVFIIGERGILQLPILPGQICDVTMTFAVNVAQFFLQQPNDPTFSQLNELHTQLNIFYRNWPNYPIVTVPMHANETQYCAVYMGNTFVRGATVGYIVESDEMMVRLIDLGGYISHPRSTLRKLCEEAFHLPGQAIASQLAYVKPLTVHFDPRGEAVIKELCIGKRIKARCLGYTLDSSQALVELYVTFPDQKIERLDMFLRQNNFAAPSEMVAYSPTVPALFFQNRV</sequence>
<feature type="domain" description="Tudor" evidence="1">
    <location>
        <begin position="59"/>
        <end position="181"/>
    </location>
</feature>
<reference evidence="2" key="1">
    <citation type="submission" date="2020-10" db="EMBL/GenBank/DDBJ databases">
        <authorList>
            <person name="Kikuchi T."/>
        </authorList>
    </citation>
    <scope>NUCLEOTIDE SEQUENCE</scope>
    <source>
        <strain evidence="2">NKZ352</strain>
    </source>
</reference>
<dbReference type="Pfam" id="PF00567">
    <property type="entry name" value="TUDOR"/>
    <property type="match status" value="1"/>
</dbReference>
<keyword evidence="3" id="KW-1185">Reference proteome</keyword>
<dbReference type="OrthoDB" id="10069557at2759"/>
<accession>A0A8S1GX43</accession>